<keyword evidence="9 13" id="KW-0961">Cell wall biogenesis/degradation</keyword>
<keyword evidence="16" id="KW-1185">Reference proteome</keyword>
<dbReference type="RefSeq" id="WP_120747986.1">
    <property type="nucleotide sequence ID" value="NZ_RBAH01000009.1"/>
</dbReference>
<evidence type="ECO:0000256" key="8">
    <source>
        <dbReference type="ARBA" id="ARBA00023306"/>
    </source>
</evidence>
<comment type="catalytic activity">
    <reaction evidence="12 13">
        <text>phosphoenolpyruvate + UDP-N-acetyl-alpha-D-glucosamine = UDP-N-acetyl-3-O-(1-carboxyvinyl)-alpha-D-glucosamine + phosphate</text>
        <dbReference type="Rhea" id="RHEA:18681"/>
        <dbReference type="ChEBI" id="CHEBI:43474"/>
        <dbReference type="ChEBI" id="CHEBI:57705"/>
        <dbReference type="ChEBI" id="CHEBI:58702"/>
        <dbReference type="ChEBI" id="CHEBI:68483"/>
        <dbReference type="EC" id="2.5.1.7"/>
    </reaction>
</comment>
<name>A0A3B0CGC9_9BACL</name>
<evidence type="ECO:0000256" key="3">
    <source>
        <dbReference type="ARBA" id="ARBA00022490"/>
    </source>
</evidence>
<sequence length="430" mass="46035">MRYIRVQPAGPLQGSVRIPGAKNSALALLAASCLADDIVRLEGIPELDDMRQIAGIAQGIGLRMTRCDNGDIELDPRYIYSATIDPGKASAYRASYYFAGALLAKFGRVTIGFPGGDDFKSRPIDQHMKAFEALGAKVTLHDDHYVVEAAELKGADIYFDMITCGATINSMLAAVRARGRTVLYNAAVDPEVVDTATLLCQFGARIYGAGTRCIRIEGVPYLNGGIHTVIPDRLVAGTFLIAAGVTGGQVTVQDVIPEHLSSCLSKLKEVGVEIETGESSITAYGSGQVKATRIRTAMYPGFATDLQQPMTALLLLARGKSIVTDKVFPHRFNHVPQLRRLGAEIEQRKESAFIRGGRPLIGDWVHATDVRAGMALVLAGLVAEGSTRITGVEHVERGYSDIIGSLRSLGASLSLHEQDAEAGQFGYGCV</sequence>
<dbReference type="NCBIfam" id="TIGR01072">
    <property type="entry name" value="murA"/>
    <property type="match status" value="1"/>
</dbReference>
<dbReference type="InterPro" id="IPR001986">
    <property type="entry name" value="Enolpyruvate_Tfrase_dom"/>
</dbReference>
<evidence type="ECO:0000256" key="6">
    <source>
        <dbReference type="ARBA" id="ARBA00022960"/>
    </source>
</evidence>
<comment type="function">
    <text evidence="13">Cell wall formation. Adds enolpyruvyl to UDP-N-acetylglucosamine.</text>
</comment>
<accession>A0A3B0CGC9</accession>
<proteinExistence type="inferred from homology"/>
<dbReference type="InterPro" id="IPR050068">
    <property type="entry name" value="MurA_subfamily"/>
</dbReference>
<evidence type="ECO:0000256" key="4">
    <source>
        <dbReference type="ARBA" id="ARBA00022618"/>
    </source>
</evidence>
<reference evidence="15 16" key="1">
    <citation type="journal article" date="2007" name="Int. J. Syst. Evol. Microbiol.">
        <title>Paenibacillus ginsengarvi sp. nov., isolated from soil from ginseng cultivation.</title>
        <authorList>
            <person name="Yoon M.H."/>
            <person name="Ten L.N."/>
            <person name="Im W.T."/>
        </authorList>
    </citation>
    <scope>NUCLEOTIDE SEQUENCE [LARGE SCALE GENOMIC DNA]</scope>
    <source>
        <strain evidence="15 16">KCTC 13059</strain>
    </source>
</reference>
<dbReference type="UniPathway" id="UPA00219"/>
<feature type="binding site" evidence="13">
    <location>
        <position position="93"/>
    </location>
    <ligand>
        <name>UDP-N-acetyl-alpha-D-glucosamine</name>
        <dbReference type="ChEBI" id="CHEBI:57705"/>
    </ligand>
</feature>
<evidence type="ECO:0000259" key="14">
    <source>
        <dbReference type="Pfam" id="PF00275"/>
    </source>
</evidence>
<evidence type="ECO:0000256" key="12">
    <source>
        <dbReference type="ARBA" id="ARBA00047527"/>
    </source>
</evidence>
<feature type="domain" description="Enolpyruvate transferase" evidence="14">
    <location>
        <begin position="7"/>
        <end position="404"/>
    </location>
</feature>
<evidence type="ECO:0000313" key="15">
    <source>
        <dbReference type="EMBL" id="RKN84250.1"/>
    </source>
</evidence>
<comment type="caution">
    <text evidence="15">The sequence shown here is derived from an EMBL/GenBank/DDBJ whole genome shotgun (WGS) entry which is preliminary data.</text>
</comment>
<gene>
    <name evidence="13 15" type="primary">murA</name>
    <name evidence="15" type="ORF">D7M11_14715</name>
</gene>
<dbReference type="Gene3D" id="3.65.10.10">
    <property type="entry name" value="Enolpyruvate transferase domain"/>
    <property type="match status" value="2"/>
</dbReference>
<dbReference type="InterPro" id="IPR005750">
    <property type="entry name" value="UDP_GlcNAc_COvinyl_MurA"/>
</dbReference>
<dbReference type="GO" id="GO:0008360">
    <property type="term" value="P:regulation of cell shape"/>
    <property type="evidence" value="ECO:0007669"/>
    <property type="project" value="UniProtKB-KW"/>
</dbReference>
<dbReference type="GO" id="GO:0008760">
    <property type="term" value="F:UDP-N-acetylglucosamine 1-carboxyvinyltransferase activity"/>
    <property type="evidence" value="ECO:0007669"/>
    <property type="project" value="UniProtKB-UniRule"/>
</dbReference>
<organism evidence="15 16">
    <name type="scientific">Paenibacillus ginsengarvi</name>
    <dbReference type="NCBI Taxonomy" id="400777"/>
    <lineage>
        <taxon>Bacteria</taxon>
        <taxon>Bacillati</taxon>
        <taxon>Bacillota</taxon>
        <taxon>Bacilli</taxon>
        <taxon>Bacillales</taxon>
        <taxon>Paenibacillaceae</taxon>
        <taxon>Paenibacillus</taxon>
    </lineage>
</organism>
<keyword evidence="7 13" id="KW-0573">Peptidoglycan synthesis</keyword>
<dbReference type="GO" id="GO:0051301">
    <property type="term" value="P:cell division"/>
    <property type="evidence" value="ECO:0007669"/>
    <property type="project" value="UniProtKB-KW"/>
</dbReference>
<keyword evidence="3 13" id="KW-0963">Cytoplasm</keyword>
<evidence type="ECO:0000256" key="5">
    <source>
        <dbReference type="ARBA" id="ARBA00022679"/>
    </source>
</evidence>
<dbReference type="InterPro" id="IPR013792">
    <property type="entry name" value="RNA3'P_cycl/enolpyr_Trfase_a/b"/>
</dbReference>
<feature type="binding site" evidence="13">
    <location>
        <begin position="22"/>
        <end position="23"/>
    </location>
    <ligand>
        <name>phosphoenolpyruvate</name>
        <dbReference type="ChEBI" id="CHEBI:58702"/>
    </ligand>
</feature>
<dbReference type="PANTHER" id="PTHR43783:SF2">
    <property type="entry name" value="UDP-N-ACETYLGLUCOSAMINE 1-CARBOXYVINYLTRANSFERASE 2"/>
    <property type="match status" value="1"/>
</dbReference>
<dbReference type="EMBL" id="RBAH01000009">
    <property type="protein sequence ID" value="RKN84250.1"/>
    <property type="molecule type" value="Genomic_DNA"/>
</dbReference>
<dbReference type="AlphaFoldDB" id="A0A3B0CGC9"/>
<comment type="caution">
    <text evidence="13">Lacks conserved residue(s) required for the propagation of feature annotation.</text>
</comment>
<dbReference type="OrthoDB" id="9803760at2"/>
<dbReference type="NCBIfam" id="NF006873">
    <property type="entry name" value="PRK09369.1"/>
    <property type="match status" value="1"/>
</dbReference>
<dbReference type="InterPro" id="IPR036968">
    <property type="entry name" value="Enolpyruvate_Tfrase_sf"/>
</dbReference>
<dbReference type="GO" id="GO:0005737">
    <property type="term" value="C:cytoplasm"/>
    <property type="evidence" value="ECO:0007669"/>
    <property type="project" value="UniProtKB-SubCell"/>
</dbReference>
<keyword evidence="4 13" id="KW-0132">Cell division</keyword>
<comment type="pathway">
    <text evidence="2 13">Cell wall biogenesis; peptidoglycan biosynthesis.</text>
</comment>
<keyword evidence="8 13" id="KW-0131">Cell cycle</keyword>
<dbReference type="GO" id="GO:0071555">
    <property type="term" value="P:cell wall organization"/>
    <property type="evidence" value="ECO:0007669"/>
    <property type="project" value="UniProtKB-KW"/>
</dbReference>
<dbReference type="EC" id="2.5.1.7" evidence="13"/>
<evidence type="ECO:0000256" key="11">
    <source>
        <dbReference type="ARBA" id="ARBA00038367"/>
    </source>
</evidence>
<comment type="subcellular location">
    <subcellularLocation>
        <location evidence="1 13">Cytoplasm</location>
    </subcellularLocation>
</comment>
<keyword evidence="10" id="KW-0670">Pyruvate</keyword>
<dbReference type="HAMAP" id="MF_00111">
    <property type="entry name" value="MurA"/>
    <property type="match status" value="1"/>
</dbReference>
<keyword evidence="6 13" id="KW-0133">Cell shape</keyword>
<evidence type="ECO:0000256" key="2">
    <source>
        <dbReference type="ARBA" id="ARBA00004752"/>
    </source>
</evidence>
<protein>
    <recommendedName>
        <fullName evidence="13">UDP-N-acetylglucosamine 1-carboxyvinyltransferase</fullName>
        <ecNumber evidence="13">2.5.1.7</ecNumber>
    </recommendedName>
    <alternativeName>
        <fullName evidence="13">Enoylpyruvate transferase</fullName>
    </alternativeName>
    <alternativeName>
        <fullName evidence="13">UDP-N-acetylglucosamine enolpyruvyl transferase</fullName>
        <shortName evidence="13">EPT</shortName>
    </alternativeName>
</protein>
<feature type="binding site" evidence="13">
    <location>
        <position position="327"/>
    </location>
    <ligand>
        <name>UDP-N-acetyl-alpha-D-glucosamine</name>
        <dbReference type="ChEBI" id="CHEBI:57705"/>
    </ligand>
</feature>
<dbReference type="GO" id="GO:0009252">
    <property type="term" value="P:peptidoglycan biosynthetic process"/>
    <property type="evidence" value="ECO:0007669"/>
    <property type="project" value="UniProtKB-UniRule"/>
</dbReference>
<evidence type="ECO:0000256" key="10">
    <source>
        <dbReference type="ARBA" id="ARBA00023317"/>
    </source>
</evidence>
<evidence type="ECO:0000313" key="16">
    <source>
        <dbReference type="Proteomes" id="UP000282311"/>
    </source>
</evidence>
<evidence type="ECO:0000256" key="1">
    <source>
        <dbReference type="ARBA" id="ARBA00004496"/>
    </source>
</evidence>
<evidence type="ECO:0000256" key="13">
    <source>
        <dbReference type="HAMAP-Rule" id="MF_00111"/>
    </source>
</evidence>
<evidence type="ECO:0000256" key="9">
    <source>
        <dbReference type="ARBA" id="ARBA00023316"/>
    </source>
</evidence>
<dbReference type="GO" id="GO:0019277">
    <property type="term" value="P:UDP-N-acetylgalactosamine biosynthetic process"/>
    <property type="evidence" value="ECO:0007669"/>
    <property type="project" value="InterPro"/>
</dbReference>
<evidence type="ECO:0000256" key="7">
    <source>
        <dbReference type="ARBA" id="ARBA00022984"/>
    </source>
</evidence>
<comment type="similarity">
    <text evidence="11 13">Belongs to the EPSP synthase family. MurA subfamily.</text>
</comment>
<dbReference type="PROSITE" id="PS51257">
    <property type="entry name" value="PROKAR_LIPOPROTEIN"/>
    <property type="match status" value="1"/>
</dbReference>
<feature type="binding site" evidence="13">
    <location>
        <begin position="122"/>
        <end position="126"/>
    </location>
    <ligand>
        <name>UDP-N-acetyl-alpha-D-glucosamine</name>
        <dbReference type="ChEBI" id="CHEBI:57705"/>
    </ligand>
</feature>
<keyword evidence="5 13" id="KW-0808">Transferase</keyword>
<dbReference type="SUPFAM" id="SSF55205">
    <property type="entry name" value="EPT/RTPC-like"/>
    <property type="match status" value="1"/>
</dbReference>
<dbReference type="PANTHER" id="PTHR43783">
    <property type="entry name" value="UDP-N-ACETYLGLUCOSAMINE 1-CARBOXYVINYLTRANSFERASE"/>
    <property type="match status" value="1"/>
</dbReference>
<feature type="binding site" evidence="13">
    <location>
        <position position="305"/>
    </location>
    <ligand>
        <name>UDP-N-acetyl-alpha-D-glucosamine</name>
        <dbReference type="ChEBI" id="CHEBI:57705"/>
    </ligand>
</feature>
<dbReference type="Proteomes" id="UP000282311">
    <property type="component" value="Unassembled WGS sequence"/>
</dbReference>
<dbReference type="Pfam" id="PF00275">
    <property type="entry name" value="EPSP_synthase"/>
    <property type="match status" value="1"/>
</dbReference>
<dbReference type="CDD" id="cd01555">
    <property type="entry name" value="UdpNAET"/>
    <property type="match status" value="1"/>
</dbReference>
<feature type="active site" description="Proton donor" evidence="13">
    <location>
        <position position="117"/>
    </location>
</feature>